<dbReference type="EMBL" id="CM000128">
    <property type="protein sequence ID" value="EEC75987.1"/>
    <property type="molecule type" value="Genomic_DNA"/>
</dbReference>
<evidence type="ECO:0000256" key="3">
    <source>
        <dbReference type="ARBA" id="ARBA00011268"/>
    </source>
</evidence>
<sequence length="286" mass="30229">MARTVKKIGAIGGIGRAYRFPNSDEIGTDFRRGNGVLQNYPSWGGARRAAPAAGAGATGQRPDPLQDFCVADLDSEVTVNGYPCKPTPAAGDEFLFSSRLATGGDVNANPNGSNVTQLDVAGWPGVNTLGVSMNRIDFAPGGTNPPHVHPRATEVGIVLRGELLVGIIGSLDTGNRYYSRVVRGGETFVIPRGLMHFQFNVGKTEATMVVSFNSQNPGIVFVPLTLFGSNPPIPTPVLVKALRVTPASSSCLSPSSPVGTDQTIREYSYADLGLCYYSCAQCMLFD</sequence>
<comment type="subunit">
    <text evidence="3">Oligomer (believed to be a pentamer but probably hexamer).</text>
</comment>
<keyword evidence="8 12" id="KW-1015">Disulfide bond</keyword>
<feature type="binding site" evidence="11">
    <location>
        <position position="154"/>
    </location>
    <ligand>
        <name>Mn(2+)</name>
        <dbReference type="ChEBI" id="CHEBI:29035"/>
    </ligand>
</feature>
<keyword evidence="6 10" id="KW-0479">Metal-binding</keyword>
<feature type="binding site" evidence="10">
    <location>
        <position position="149"/>
    </location>
    <ligand>
        <name>oxalate</name>
        <dbReference type="ChEBI" id="CHEBI:30623"/>
    </ligand>
</feature>
<dbReference type="OMA" id="NGYPCQP"/>
<dbReference type="InterPro" id="IPR001929">
    <property type="entry name" value="Germin"/>
</dbReference>
<dbReference type="AlphaFoldDB" id="B8APY0"/>
<dbReference type="InterPro" id="IPR006045">
    <property type="entry name" value="Cupin_1"/>
</dbReference>
<evidence type="ECO:0000256" key="1">
    <source>
        <dbReference type="ARBA" id="ARBA00004271"/>
    </source>
</evidence>
<dbReference type="InterPro" id="IPR019780">
    <property type="entry name" value="Germin_Mn-BS"/>
</dbReference>
<dbReference type="Gramene" id="BGIOSGA010007-TA">
    <property type="protein sequence ID" value="BGIOSGA010007-PA"/>
    <property type="gene ID" value="BGIOSGA010007"/>
</dbReference>
<dbReference type="FunFam" id="2.60.120.10:FF:000005">
    <property type="entry name" value="Germin-like protein subfamily 1 member 8"/>
    <property type="match status" value="1"/>
</dbReference>
<keyword evidence="9 10" id="KW-0464">Manganese</keyword>
<feature type="binding site" evidence="11">
    <location>
        <position position="147"/>
    </location>
    <ligand>
        <name>Mn(2+)</name>
        <dbReference type="ChEBI" id="CHEBI:29035"/>
    </ligand>
</feature>
<dbReference type="PRINTS" id="PR00325">
    <property type="entry name" value="GERMIN"/>
</dbReference>
<dbReference type="Pfam" id="PF00190">
    <property type="entry name" value="Cupin_1"/>
    <property type="match status" value="1"/>
</dbReference>
<reference evidence="15 16" key="1">
    <citation type="journal article" date="2005" name="PLoS Biol.">
        <title>The genomes of Oryza sativa: a history of duplications.</title>
        <authorList>
            <person name="Yu J."/>
            <person name="Wang J."/>
            <person name="Lin W."/>
            <person name="Li S."/>
            <person name="Li H."/>
            <person name="Zhou J."/>
            <person name="Ni P."/>
            <person name="Dong W."/>
            <person name="Hu S."/>
            <person name="Zeng C."/>
            <person name="Zhang J."/>
            <person name="Zhang Y."/>
            <person name="Li R."/>
            <person name="Xu Z."/>
            <person name="Li S."/>
            <person name="Li X."/>
            <person name="Zheng H."/>
            <person name="Cong L."/>
            <person name="Lin L."/>
            <person name="Yin J."/>
            <person name="Geng J."/>
            <person name="Li G."/>
            <person name="Shi J."/>
            <person name="Liu J."/>
            <person name="Lv H."/>
            <person name="Li J."/>
            <person name="Wang J."/>
            <person name="Deng Y."/>
            <person name="Ran L."/>
            <person name="Shi X."/>
            <person name="Wang X."/>
            <person name="Wu Q."/>
            <person name="Li C."/>
            <person name="Ren X."/>
            <person name="Wang J."/>
            <person name="Wang X."/>
            <person name="Li D."/>
            <person name="Liu D."/>
            <person name="Zhang X."/>
            <person name="Ji Z."/>
            <person name="Zhao W."/>
            <person name="Sun Y."/>
            <person name="Zhang Z."/>
            <person name="Bao J."/>
            <person name="Han Y."/>
            <person name="Dong L."/>
            <person name="Ji J."/>
            <person name="Chen P."/>
            <person name="Wu S."/>
            <person name="Liu J."/>
            <person name="Xiao Y."/>
            <person name="Bu D."/>
            <person name="Tan J."/>
            <person name="Yang L."/>
            <person name="Ye C."/>
            <person name="Zhang J."/>
            <person name="Xu J."/>
            <person name="Zhou Y."/>
            <person name="Yu Y."/>
            <person name="Zhang B."/>
            <person name="Zhuang S."/>
            <person name="Wei H."/>
            <person name="Liu B."/>
            <person name="Lei M."/>
            <person name="Yu H."/>
            <person name="Li Y."/>
            <person name="Xu H."/>
            <person name="Wei S."/>
            <person name="He X."/>
            <person name="Fang L."/>
            <person name="Zhang Z."/>
            <person name="Zhang Y."/>
            <person name="Huang X."/>
            <person name="Su Z."/>
            <person name="Tong W."/>
            <person name="Li J."/>
            <person name="Tong Z."/>
            <person name="Li S."/>
            <person name="Ye J."/>
            <person name="Wang L."/>
            <person name="Fang L."/>
            <person name="Lei T."/>
            <person name="Chen C."/>
            <person name="Chen H."/>
            <person name="Xu Z."/>
            <person name="Li H."/>
            <person name="Huang H."/>
            <person name="Zhang F."/>
            <person name="Xu H."/>
            <person name="Li N."/>
            <person name="Zhao C."/>
            <person name="Li S."/>
            <person name="Dong L."/>
            <person name="Huang Y."/>
            <person name="Li L."/>
            <person name="Xi Y."/>
            <person name="Qi Q."/>
            <person name="Li W."/>
            <person name="Zhang B."/>
            <person name="Hu W."/>
            <person name="Zhang Y."/>
            <person name="Tian X."/>
            <person name="Jiao Y."/>
            <person name="Liang X."/>
            <person name="Jin J."/>
            <person name="Gao L."/>
            <person name="Zheng W."/>
            <person name="Hao B."/>
            <person name="Liu S."/>
            <person name="Wang W."/>
            <person name="Yuan L."/>
            <person name="Cao M."/>
            <person name="McDermott J."/>
            <person name="Samudrala R."/>
            <person name="Wang J."/>
            <person name="Wong G.K."/>
            <person name="Yang H."/>
        </authorList>
    </citation>
    <scope>NUCLEOTIDE SEQUENCE [LARGE SCALE GENOMIC DNA]</scope>
    <source>
        <strain evidence="16">cv. 93-11</strain>
    </source>
</reference>
<dbReference type="SMART" id="SM00835">
    <property type="entry name" value="Cupin_1"/>
    <property type="match status" value="1"/>
</dbReference>
<evidence type="ECO:0000256" key="9">
    <source>
        <dbReference type="ARBA" id="ARBA00023211"/>
    </source>
</evidence>
<gene>
    <name evidence="15" type="ORF">OsI_13109</name>
</gene>
<evidence type="ECO:0000256" key="7">
    <source>
        <dbReference type="ARBA" id="ARBA00022729"/>
    </source>
</evidence>
<evidence type="ECO:0000256" key="12">
    <source>
        <dbReference type="PIRSR" id="PIRSR601929-3"/>
    </source>
</evidence>
<feature type="disulfide bond" evidence="12">
    <location>
        <begin position="69"/>
        <end position="84"/>
    </location>
</feature>
<evidence type="ECO:0000256" key="5">
    <source>
        <dbReference type="ARBA" id="ARBA00022525"/>
    </source>
</evidence>
<dbReference type="InterPro" id="IPR011051">
    <property type="entry name" value="RmlC_Cupin_sf"/>
</dbReference>
<comment type="similarity">
    <text evidence="2 13">Belongs to the germin family.</text>
</comment>
<dbReference type="GO" id="GO:0048046">
    <property type="term" value="C:apoplast"/>
    <property type="evidence" value="ECO:0007669"/>
    <property type="project" value="UniProtKB-SubCell"/>
</dbReference>
<feature type="binding site" evidence="11">
    <location>
        <position position="149"/>
    </location>
    <ligand>
        <name>Mn(2+)</name>
        <dbReference type="ChEBI" id="CHEBI:29035"/>
    </ligand>
</feature>
<proteinExistence type="inferred from homology"/>
<dbReference type="HOGENOM" id="CLU_974500_0_0_1"/>
<comment type="subcellular location">
    <subcellularLocation>
        <location evidence="1 13">Secreted</location>
        <location evidence="1 13">Extracellular space</location>
        <location evidence="1 13">Apoplast</location>
    </subcellularLocation>
</comment>
<evidence type="ECO:0000256" key="11">
    <source>
        <dbReference type="PIRSR" id="PIRSR601929-2"/>
    </source>
</evidence>
<dbReference type="InterPro" id="IPR014710">
    <property type="entry name" value="RmlC-like_jellyroll"/>
</dbReference>
<evidence type="ECO:0000256" key="10">
    <source>
        <dbReference type="PIRSR" id="PIRSR601929-1"/>
    </source>
</evidence>
<feature type="binding site" evidence="10">
    <location>
        <position position="154"/>
    </location>
    <ligand>
        <name>oxalate</name>
        <dbReference type="ChEBI" id="CHEBI:30623"/>
    </ligand>
</feature>
<name>B8APY0_ORYSI</name>
<evidence type="ECO:0000313" key="15">
    <source>
        <dbReference type="EMBL" id="EEC75987.1"/>
    </source>
</evidence>
<evidence type="ECO:0000256" key="6">
    <source>
        <dbReference type="ARBA" id="ARBA00022723"/>
    </source>
</evidence>
<evidence type="ECO:0000256" key="2">
    <source>
        <dbReference type="ARBA" id="ARBA00007456"/>
    </source>
</evidence>
<dbReference type="Gene3D" id="2.60.120.10">
    <property type="entry name" value="Jelly Rolls"/>
    <property type="match status" value="1"/>
</dbReference>
<feature type="domain" description="Cupin type-1" evidence="14">
    <location>
        <begin position="98"/>
        <end position="250"/>
    </location>
</feature>
<feature type="binding site" evidence="10">
    <location>
        <position position="134"/>
    </location>
    <ligand>
        <name>oxalate</name>
        <dbReference type="ChEBI" id="CHEBI:30623"/>
    </ligand>
</feature>
<evidence type="ECO:0000256" key="8">
    <source>
        <dbReference type="ARBA" id="ARBA00023157"/>
    </source>
</evidence>
<dbReference type="SUPFAM" id="SSF51182">
    <property type="entry name" value="RmlC-like cupins"/>
    <property type="match status" value="1"/>
</dbReference>
<keyword evidence="4 13" id="KW-0052">Apoplast</keyword>
<evidence type="ECO:0000313" key="16">
    <source>
        <dbReference type="Proteomes" id="UP000007015"/>
    </source>
</evidence>
<evidence type="ECO:0000259" key="14">
    <source>
        <dbReference type="SMART" id="SM00835"/>
    </source>
</evidence>
<protein>
    <recommendedName>
        <fullName evidence="13">Germin-like protein</fullName>
    </recommendedName>
</protein>
<dbReference type="Proteomes" id="UP000007015">
    <property type="component" value="Chromosome 3"/>
</dbReference>
<keyword evidence="7" id="KW-0732">Signal</keyword>
<evidence type="ECO:0000256" key="13">
    <source>
        <dbReference type="RuleBase" id="RU366015"/>
    </source>
</evidence>
<keyword evidence="5 13" id="KW-0964">Secreted</keyword>
<organism evidence="15 16">
    <name type="scientific">Oryza sativa subsp. indica</name>
    <name type="common">Rice</name>
    <dbReference type="NCBI Taxonomy" id="39946"/>
    <lineage>
        <taxon>Eukaryota</taxon>
        <taxon>Viridiplantae</taxon>
        <taxon>Streptophyta</taxon>
        <taxon>Embryophyta</taxon>
        <taxon>Tracheophyta</taxon>
        <taxon>Spermatophyta</taxon>
        <taxon>Magnoliopsida</taxon>
        <taxon>Liliopsida</taxon>
        <taxon>Poales</taxon>
        <taxon>Poaceae</taxon>
        <taxon>BOP clade</taxon>
        <taxon>Oryzoideae</taxon>
        <taxon>Oryzeae</taxon>
        <taxon>Oryzinae</taxon>
        <taxon>Oryza</taxon>
        <taxon>Oryza sativa</taxon>
    </lineage>
</organism>
<dbReference type="PROSITE" id="PS00725">
    <property type="entry name" value="GERMIN"/>
    <property type="match status" value="1"/>
</dbReference>
<dbReference type="CDD" id="cd02241">
    <property type="entry name" value="cupin_OxOx"/>
    <property type="match status" value="1"/>
</dbReference>
<feature type="binding site" evidence="10">
    <location>
        <position position="144"/>
    </location>
    <ligand>
        <name>oxalate</name>
        <dbReference type="ChEBI" id="CHEBI:30623"/>
    </ligand>
</feature>
<dbReference type="STRING" id="39946.B8APY0"/>
<dbReference type="GO" id="GO:0030145">
    <property type="term" value="F:manganese ion binding"/>
    <property type="evidence" value="ECO:0007669"/>
    <property type="project" value="UniProtKB-UniRule"/>
</dbReference>
<dbReference type="PANTHER" id="PTHR31238">
    <property type="entry name" value="GERMIN-LIKE PROTEIN SUBFAMILY 3 MEMBER 3"/>
    <property type="match status" value="1"/>
</dbReference>
<accession>B8APY0</accession>
<evidence type="ECO:0000256" key="4">
    <source>
        <dbReference type="ARBA" id="ARBA00022523"/>
    </source>
</evidence>
<feature type="binding site" evidence="11">
    <location>
        <position position="196"/>
    </location>
    <ligand>
        <name>Mn(2+)</name>
        <dbReference type="ChEBI" id="CHEBI:29035"/>
    </ligand>
</feature>
<keyword evidence="16" id="KW-1185">Reference proteome</keyword>